<organism evidence="1 2">
    <name type="scientific">Amycolatopsis iheyensis</name>
    <dbReference type="NCBI Taxonomy" id="2945988"/>
    <lineage>
        <taxon>Bacteria</taxon>
        <taxon>Bacillati</taxon>
        <taxon>Actinomycetota</taxon>
        <taxon>Actinomycetes</taxon>
        <taxon>Pseudonocardiales</taxon>
        <taxon>Pseudonocardiaceae</taxon>
        <taxon>Amycolatopsis</taxon>
    </lineage>
</organism>
<dbReference type="EMBL" id="JAMXQV010000005">
    <property type="protein sequence ID" value="MCR6483611.1"/>
    <property type="molecule type" value="Genomic_DNA"/>
</dbReference>
<sequence length="511" mass="56172">MGDPWADAGLDRDTVLEDFLGRWEDDRRTAGSRAEADRRFRGFLWGEVAAAVSADDHAFLVFELAMGLAERERPADAFLLFSWLAEAYAGHRDELVAWRVIMGLTDDCVAIAMHYRTAEANAAARQVIRLVLDHVGPPGRVRVDRAAVRALVQLAHLRGGPGAPEENEIAEVARLWAEVAERWAASTDPEVRERAAQGWVNRGFVALQGGDEAGARRMFAEVLARFGADPAATEQLHGYVVIAGHAGDILDRLVIDGPEFRLDFLERQRRFFPDSGMDAVVEFARSTHVRSVGAVRSWVCSGEPFVLLLRNYDLTERSGVAPDWFVEPGEPDHLQVMHHAKAEKALMELAGGVPLVQVASTTAGELELAQYGQFTVSNRLYLPDATWFATVSRLIAVAAQVIVWANELTPSLERELAELAAHRRTEDTLVVVEPPDAGLPIFLPRSDRPPLTADHPVLAAFPHRVAAADFAGLGVAEWPAMLGVVERLRGAGEEPVPERLARIRSRLDATR</sequence>
<comment type="caution">
    <text evidence="1">The sequence shown here is derived from an EMBL/GenBank/DDBJ whole genome shotgun (WGS) entry which is preliminary data.</text>
</comment>
<keyword evidence="2" id="KW-1185">Reference proteome</keyword>
<dbReference type="RefSeq" id="WP_257920246.1">
    <property type="nucleotide sequence ID" value="NZ_JAMXQV010000005.1"/>
</dbReference>
<evidence type="ECO:0000313" key="2">
    <source>
        <dbReference type="Proteomes" id="UP001144096"/>
    </source>
</evidence>
<dbReference type="AlphaFoldDB" id="A0A9X2SK91"/>
<accession>A0A9X2SK91</accession>
<gene>
    <name evidence="1" type="ORF">M8542_12365</name>
</gene>
<dbReference type="Proteomes" id="UP001144096">
    <property type="component" value="Unassembled WGS sequence"/>
</dbReference>
<name>A0A9X2SK91_9PSEU</name>
<protein>
    <submittedName>
        <fullName evidence="1">Uncharacterized protein</fullName>
    </submittedName>
</protein>
<proteinExistence type="predicted"/>
<evidence type="ECO:0000313" key="1">
    <source>
        <dbReference type="EMBL" id="MCR6483611.1"/>
    </source>
</evidence>
<reference evidence="1" key="1">
    <citation type="submission" date="2022-06" db="EMBL/GenBank/DDBJ databases">
        <title>Amycolatopsis iheyaensis sp. nov., a new species of the genus Amycolatopsis isolated from soil in Iheya island, Japan.</title>
        <authorList>
            <person name="Ngamcharungchit C."/>
            <person name="Kanto H."/>
            <person name="Take A."/>
            <person name="Intra B."/>
            <person name="Matsumoto A."/>
            <person name="Panbangred W."/>
            <person name="Inahashi Y."/>
        </authorList>
    </citation>
    <scope>NUCLEOTIDE SEQUENCE</scope>
    <source>
        <strain evidence="1">OK19-0408</strain>
    </source>
</reference>